<organism evidence="1 2">
    <name type="scientific">Gigaspora margarita</name>
    <dbReference type="NCBI Taxonomy" id="4874"/>
    <lineage>
        <taxon>Eukaryota</taxon>
        <taxon>Fungi</taxon>
        <taxon>Fungi incertae sedis</taxon>
        <taxon>Mucoromycota</taxon>
        <taxon>Glomeromycotina</taxon>
        <taxon>Glomeromycetes</taxon>
        <taxon>Diversisporales</taxon>
        <taxon>Gigasporaceae</taxon>
        <taxon>Gigaspora</taxon>
    </lineage>
</organism>
<comment type="caution">
    <text evidence="1">The sequence shown here is derived from an EMBL/GenBank/DDBJ whole genome shotgun (WGS) entry which is preliminary data.</text>
</comment>
<reference evidence="1 2" key="1">
    <citation type="submission" date="2021-06" db="EMBL/GenBank/DDBJ databases">
        <authorList>
            <person name="Kallberg Y."/>
            <person name="Tangrot J."/>
            <person name="Rosling A."/>
        </authorList>
    </citation>
    <scope>NUCLEOTIDE SEQUENCE [LARGE SCALE GENOMIC DNA]</scope>
    <source>
        <strain evidence="1 2">120-4 pot B 10/14</strain>
    </source>
</reference>
<evidence type="ECO:0000313" key="2">
    <source>
        <dbReference type="Proteomes" id="UP000789901"/>
    </source>
</evidence>
<feature type="non-terminal residue" evidence="1">
    <location>
        <position position="1"/>
    </location>
</feature>
<name>A0ABN7XR34_GIGMA</name>
<accession>A0ABN7XR34</accession>
<evidence type="ECO:0000313" key="1">
    <source>
        <dbReference type="EMBL" id="CAG8856905.1"/>
    </source>
</evidence>
<dbReference type="Proteomes" id="UP000789901">
    <property type="component" value="Unassembled WGS sequence"/>
</dbReference>
<keyword evidence="2" id="KW-1185">Reference proteome</keyword>
<protein>
    <submittedName>
        <fullName evidence="1">18073_t:CDS:1</fullName>
    </submittedName>
</protein>
<gene>
    <name evidence="1" type="ORF">GMARGA_LOCUS45726</name>
</gene>
<sequence>SDMSDIIENDKIDSKLVKVDDWKAAMKKRINENKNYDVTFTPPEDGSVNIDKFIEFHKTLENHLNYLPIKWDLTLLDNLLDLHPPDDALEKFKTYLETQEEDRASDLSKED</sequence>
<dbReference type="EMBL" id="CAJVQB010165235">
    <property type="protein sequence ID" value="CAG8856905.1"/>
    <property type="molecule type" value="Genomic_DNA"/>
</dbReference>
<feature type="non-terminal residue" evidence="1">
    <location>
        <position position="111"/>
    </location>
</feature>
<proteinExistence type="predicted"/>